<organism evidence="1 2">
    <name type="scientific">Leptosia nina</name>
    <dbReference type="NCBI Taxonomy" id="320188"/>
    <lineage>
        <taxon>Eukaryota</taxon>
        <taxon>Metazoa</taxon>
        <taxon>Ecdysozoa</taxon>
        <taxon>Arthropoda</taxon>
        <taxon>Hexapoda</taxon>
        <taxon>Insecta</taxon>
        <taxon>Pterygota</taxon>
        <taxon>Neoptera</taxon>
        <taxon>Endopterygota</taxon>
        <taxon>Lepidoptera</taxon>
        <taxon>Glossata</taxon>
        <taxon>Ditrysia</taxon>
        <taxon>Papilionoidea</taxon>
        <taxon>Pieridae</taxon>
        <taxon>Pierinae</taxon>
        <taxon>Leptosia</taxon>
    </lineage>
</organism>
<sequence length="263" mass="29656">MIITFVPSVGDLLDFYNCVKSSNRTEERSDADQWFREVGKDEEHLRGSKQRVEGPFKLLRFQYSRSGIEKVYLKGDRSNLALPLHLVNVLPHTQVGPTYRQTSVNGRLDPCAIAIRQKVVRSEGIGTPSIIKPSSLGTRRIEKPPIGRQLGYCGTSIIIDTLESIEIFNLGLWYASKIKKGNKTTRLLIRGTCIGMQPRAIAREAANGHLRLGYLTSTAPYLLRRRNSAFSHFESRITKAEPLSIVPTAYRGIIIFRNVLFQL</sequence>
<accession>A0AAV1J062</accession>
<dbReference type="AlphaFoldDB" id="A0AAV1J062"/>
<dbReference type="Proteomes" id="UP001497472">
    <property type="component" value="Unassembled WGS sequence"/>
</dbReference>
<comment type="caution">
    <text evidence="1">The sequence shown here is derived from an EMBL/GenBank/DDBJ whole genome shotgun (WGS) entry which is preliminary data.</text>
</comment>
<evidence type="ECO:0000313" key="2">
    <source>
        <dbReference type="Proteomes" id="UP001497472"/>
    </source>
</evidence>
<protein>
    <submittedName>
        <fullName evidence="1">Uncharacterized protein</fullName>
    </submittedName>
</protein>
<keyword evidence="2" id="KW-1185">Reference proteome</keyword>
<proteinExistence type="predicted"/>
<reference evidence="1 2" key="1">
    <citation type="submission" date="2023-11" db="EMBL/GenBank/DDBJ databases">
        <authorList>
            <person name="Okamura Y."/>
        </authorList>
    </citation>
    <scope>NUCLEOTIDE SEQUENCE [LARGE SCALE GENOMIC DNA]</scope>
</reference>
<name>A0AAV1J062_9NEOP</name>
<dbReference type="EMBL" id="CAVLEF010000003">
    <property type="protein sequence ID" value="CAK1542829.1"/>
    <property type="molecule type" value="Genomic_DNA"/>
</dbReference>
<gene>
    <name evidence="1" type="ORF">LNINA_LOCUS2682</name>
</gene>
<evidence type="ECO:0000313" key="1">
    <source>
        <dbReference type="EMBL" id="CAK1542829.1"/>
    </source>
</evidence>